<reference evidence="7 8" key="1">
    <citation type="submission" date="2021-01" db="EMBL/GenBank/DDBJ databases">
        <title>Whole genome shotgun sequence of Catellatospora citrea NBRC 14495.</title>
        <authorList>
            <person name="Komaki H."/>
            <person name="Tamura T."/>
        </authorList>
    </citation>
    <scope>NUCLEOTIDE SEQUENCE [LARGE SCALE GENOMIC DNA]</scope>
    <source>
        <strain evidence="7 8">NBRC 14495</strain>
    </source>
</reference>
<evidence type="ECO:0000256" key="1">
    <source>
        <dbReference type="ARBA" id="ARBA00009437"/>
    </source>
</evidence>
<dbReference type="PROSITE" id="PS50931">
    <property type="entry name" value="HTH_LYSR"/>
    <property type="match status" value="1"/>
</dbReference>
<evidence type="ECO:0000256" key="2">
    <source>
        <dbReference type="ARBA" id="ARBA00023015"/>
    </source>
</evidence>
<keyword evidence="2" id="KW-0805">Transcription regulation</keyword>
<dbReference type="InterPro" id="IPR000847">
    <property type="entry name" value="LysR_HTH_N"/>
</dbReference>
<dbReference type="InterPro" id="IPR050176">
    <property type="entry name" value="LTTR"/>
</dbReference>
<dbReference type="Pfam" id="PF00126">
    <property type="entry name" value="HTH_1"/>
    <property type="match status" value="1"/>
</dbReference>
<gene>
    <name evidence="7" type="ORF">Cci01nite_11210</name>
</gene>
<keyword evidence="4" id="KW-0010">Activator</keyword>
<sequence length="295" mass="31962">MSLDSAQLETFAAVVREGSFDAAARVLNLTPSAVSQRIKALEQAAGQVLVRRAKPCQATEAGAPLLRLAGQIALLEREALDTARGGRGGTWTRAAIVVNADSLATWFMPALAAVPPALRLLFDVHQDDQEHTAELLRSGAVMAAVTAQNVPVQGCRSQRLGAMRYRAVAAPGRYTEWFADGVTPWALADAPMLVLNRKDQLQHRFLRTLTRKELDPPIHYVPSVTAFDEAIRLGLGWGMVPAQVADADLDAGRYRELVPGSRLSVPLYWQHWRLESAALTALTTAVQATAAEALR</sequence>
<evidence type="ECO:0000313" key="8">
    <source>
        <dbReference type="Proteomes" id="UP000659904"/>
    </source>
</evidence>
<dbReference type="SUPFAM" id="SSF46785">
    <property type="entry name" value="Winged helix' DNA-binding domain"/>
    <property type="match status" value="1"/>
</dbReference>
<comment type="caution">
    <text evidence="7">The sequence shown here is derived from an EMBL/GenBank/DDBJ whole genome shotgun (WGS) entry which is preliminary data.</text>
</comment>
<accession>A0A8J3NX72</accession>
<keyword evidence="8" id="KW-1185">Reference proteome</keyword>
<dbReference type="PANTHER" id="PTHR30579">
    <property type="entry name" value="TRANSCRIPTIONAL REGULATOR"/>
    <property type="match status" value="1"/>
</dbReference>
<dbReference type="Proteomes" id="UP000659904">
    <property type="component" value="Unassembled WGS sequence"/>
</dbReference>
<dbReference type="NCBIfam" id="NF002964">
    <property type="entry name" value="PRK03635.1"/>
    <property type="match status" value="1"/>
</dbReference>
<protein>
    <submittedName>
        <fullName evidence="7">Putative transcriptional regulator, LysR family protein</fullName>
    </submittedName>
</protein>
<dbReference type="Pfam" id="PF03466">
    <property type="entry name" value="LysR_substrate"/>
    <property type="match status" value="1"/>
</dbReference>
<dbReference type="PANTHER" id="PTHR30579:SF2">
    <property type="entry name" value="HTH-TYPE TRANSCRIPTIONAL REGULATOR ARGP"/>
    <property type="match status" value="1"/>
</dbReference>
<feature type="domain" description="HTH lysR-type" evidence="6">
    <location>
        <begin position="3"/>
        <end position="59"/>
    </location>
</feature>
<dbReference type="NCBIfam" id="TIGR03298">
    <property type="entry name" value="argP"/>
    <property type="match status" value="1"/>
</dbReference>
<proteinExistence type="inferred from homology"/>
<keyword evidence="3" id="KW-0238">DNA-binding</keyword>
<dbReference type="Gene3D" id="3.40.190.290">
    <property type="match status" value="1"/>
</dbReference>
<dbReference type="EMBL" id="BONH01000002">
    <property type="protein sequence ID" value="GIF96027.1"/>
    <property type="molecule type" value="Genomic_DNA"/>
</dbReference>
<dbReference type="GO" id="GO:0003700">
    <property type="term" value="F:DNA-binding transcription factor activity"/>
    <property type="evidence" value="ECO:0007669"/>
    <property type="project" value="InterPro"/>
</dbReference>
<dbReference type="InterPro" id="IPR005119">
    <property type="entry name" value="LysR_subst-bd"/>
</dbReference>
<dbReference type="GO" id="GO:0003677">
    <property type="term" value="F:DNA binding"/>
    <property type="evidence" value="ECO:0007669"/>
    <property type="project" value="UniProtKB-KW"/>
</dbReference>
<dbReference type="AlphaFoldDB" id="A0A8J3NX72"/>
<evidence type="ECO:0000256" key="3">
    <source>
        <dbReference type="ARBA" id="ARBA00023125"/>
    </source>
</evidence>
<dbReference type="InterPro" id="IPR017685">
    <property type="entry name" value="ArgP"/>
</dbReference>
<comment type="similarity">
    <text evidence="1">Belongs to the LysR transcriptional regulatory family.</text>
</comment>
<dbReference type="InterPro" id="IPR036390">
    <property type="entry name" value="WH_DNA-bd_sf"/>
</dbReference>
<dbReference type="Gene3D" id="1.10.10.10">
    <property type="entry name" value="Winged helix-like DNA-binding domain superfamily/Winged helix DNA-binding domain"/>
    <property type="match status" value="1"/>
</dbReference>
<name>A0A8J3NX72_9ACTN</name>
<evidence type="ECO:0000313" key="7">
    <source>
        <dbReference type="EMBL" id="GIF96027.1"/>
    </source>
</evidence>
<dbReference type="NCBIfam" id="NF009888">
    <property type="entry name" value="PRK13348.1"/>
    <property type="match status" value="1"/>
</dbReference>
<dbReference type="SUPFAM" id="SSF53850">
    <property type="entry name" value="Periplasmic binding protein-like II"/>
    <property type="match status" value="1"/>
</dbReference>
<keyword evidence="5" id="KW-0804">Transcription</keyword>
<evidence type="ECO:0000259" key="6">
    <source>
        <dbReference type="PROSITE" id="PS50931"/>
    </source>
</evidence>
<evidence type="ECO:0000256" key="4">
    <source>
        <dbReference type="ARBA" id="ARBA00023159"/>
    </source>
</evidence>
<organism evidence="7 8">
    <name type="scientific">Catellatospora citrea</name>
    <dbReference type="NCBI Taxonomy" id="53366"/>
    <lineage>
        <taxon>Bacteria</taxon>
        <taxon>Bacillati</taxon>
        <taxon>Actinomycetota</taxon>
        <taxon>Actinomycetes</taxon>
        <taxon>Micromonosporales</taxon>
        <taxon>Micromonosporaceae</taxon>
        <taxon>Catellatospora</taxon>
    </lineage>
</organism>
<dbReference type="InterPro" id="IPR036388">
    <property type="entry name" value="WH-like_DNA-bd_sf"/>
</dbReference>
<evidence type="ECO:0000256" key="5">
    <source>
        <dbReference type="ARBA" id="ARBA00023163"/>
    </source>
</evidence>